<evidence type="ECO:0000313" key="4">
    <source>
        <dbReference type="Proteomes" id="UP000008225"/>
    </source>
</evidence>
<protein>
    <recommendedName>
        <fullName evidence="5">Sperm protein associated with the nucleus on the X chromosome N2</fullName>
    </recommendedName>
</protein>
<feature type="compositionally biased region" description="Basic and acidic residues" evidence="2">
    <location>
        <begin position="117"/>
        <end position="129"/>
    </location>
</feature>
<reference evidence="3" key="3">
    <citation type="submission" date="2025-09" db="UniProtKB">
        <authorList>
            <consortium name="Ensembl"/>
        </authorList>
    </citation>
    <scope>IDENTIFICATION</scope>
</reference>
<dbReference type="Pfam" id="PF07458">
    <property type="entry name" value="SPAN-X"/>
    <property type="match status" value="1"/>
</dbReference>
<evidence type="ECO:0000256" key="1">
    <source>
        <dbReference type="ARBA" id="ARBA00006323"/>
    </source>
</evidence>
<dbReference type="Proteomes" id="UP000008225">
    <property type="component" value="Chromosome X"/>
</dbReference>
<organism evidence="3 4">
    <name type="scientific">Callithrix jacchus</name>
    <name type="common">White-tufted-ear marmoset</name>
    <name type="synonym">Simia Jacchus</name>
    <dbReference type="NCBI Taxonomy" id="9483"/>
    <lineage>
        <taxon>Eukaryota</taxon>
        <taxon>Metazoa</taxon>
        <taxon>Chordata</taxon>
        <taxon>Craniata</taxon>
        <taxon>Vertebrata</taxon>
        <taxon>Euteleostomi</taxon>
        <taxon>Mammalia</taxon>
        <taxon>Eutheria</taxon>
        <taxon>Euarchontoglires</taxon>
        <taxon>Primates</taxon>
        <taxon>Haplorrhini</taxon>
        <taxon>Platyrrhini</taxon>
        <taxon>Cebidae</taxon>
        <taxon>Callitrichinae</taxon>
        <taxon>Callithrix</taxon>
        <taxon>Callithrix</taxon>
    </lineage>
</organism>
<feature type="compositionally biased region" description="Acidic residues" evidence="2">
    <location>
        <begin position="76"/>
        <end position="86"/>
    </location>
</feature>
<dbReference type="GeneTree" id="ENSGT00940000163956"/>
<accession>A0A8I3WIX5</accession>
<keyword evidence="4" id="KW-1185">Reference proteome</keyword>
<name>A0A8I3WIX5_CALJA</name>
<evidence type="ECO:0000256" key="2">
    <source>
        <dbReference type="SAM" id="MobiDB-lite"/>
    </source>
</evidence>
<sequence length="135" mass="15587">IKQPTSSTKMKSISNNKKSDKTQETLHRALASEQSLKKTKISQYPTILVFYYRKDKKICSNQMENDQSRKNPIDPIQEEEDEDLNSYEESSKRDEDLNPWEGPSQQDEDLDSCECSSQKDEDLNCDRSSQEGGQD</sequence>
<feature type="region of interest" description="Disordered" evidence="2">
    <location>
        <begin position="1"/>
        <end position="24"/>
    </location>
</feature>
<comment type="similarity">
    <text evidence="1">Belongs to the SPAN-X family.</text>
</comment>
<proteinExistence type="inferred from homology"/>
<dbReference type="InterPro" id="IPR010007">
    <property type="entry name" value="SPAN-X_fam"/>
</dbReference>
<feature type="compositionally biased region" description="Polar residues" evidence="2">
    <location>
        <begin position="1"/>
        <end position="16"/>
    </location>
</feature>
<reference evidence="3" key="2">
    <citation type="submission" date="2025-08" db="UniProtKB">
        <authorList>
            <consortium name="Ensembl"/>
        </authorList>
    </citation>
    <scope>IDENTIFICATION</scope>
</reference>
<evidence type="ECO:0000313" key="3">
    <source>
        <dbReference type="Ensembl" id="ENSCJAP00000081637.1"/>
    </source>
</evidence>
<dbReference type="AlphaFoldDB" id="A0A8I3WIX5"/>
<evidence type="ECO:0008006" key="5">
    <source>
        <dbReference type="Google" id="ProtNLM"/>
    </source>
</evidence>
<dbReference type="OMA" id="DEMQEVP"/>
<reference evidence="3 4" key="1">
    <citation type="submission" date="2009-03" db="EMBL/GenBank/DDBJ databases">
        <authorList>
            <person name="Warren W."/>
            <person name="Ye L."/>
            <person name="Minx P."/>
            <person name="Worley K."/>
            <person name="Gibbs R."/>
            <person name="Wilson R.K."/>
        </authorList>
    </citation>
    <scope>NUCLEOTIDE SEQUENCE [LARGE SCALE GENOMIC DNA]</scope>
</reference>
<feature type="region of interest" description="Disordered" evidence="2">
    <location>
        <begin position="62"/>
        <end position="135"/>
    </location>
</feature>
<dbReference type="Ensembl" id="ENSCJAT00000119185.1">
    <property type="protein sequence ID" value="ENSCJAP00000081637.1"/>
    <property type="gene ID" value="ENSCJAG00000069623.1"/>
</dbReference>